<dbReference type="InterPro" id="IPR026461">
    <property type="entry name" value="Trfase_2_rSAM/seldom_assoc"/>
</dbReference>
<dbReference type="OrthoDB" id="9806525at2"/>
<feature type="domain" description="Glycosyltransferase 2-like" evidence="6">
    <location>
        <begin position="7"/>
        <end position="147"/>
    </location>
</feature>
<evidence type="ECO:0000256" key="5">
    <source>
        <dbReference type="ARBA" id="ARBA00023136"/>
    </source>
</evidence>
<keyword evidence="5" id="KW-0472">Membrane</keyword>
<keyword evidence="4 7" id="KW-0808">Transferase</keyword>
<organism evidence="7 8">
    <name type="scientific">Roseimaritima multifibrata</name>
    <dbReference type="NCBI Taxonomy" id="1930274"/>
    <lineage>
        <taxon>Bacteria</taxon>
        <taxon>Pseudomonadati</taxon>
        <taxon>Planctomycetota</taxon>
        <taxon>Planctomycetia</taxon>
        <taxon>Pirellulales</taxon>
        <taxon>Pirellulaceae</taxon>
        <taxon>Roseimaritima</taxon>
    </lineage>
</organism>
<gene>
    <name evidence="7" type="ORF">FF011L_28430</name>
</gene>
<evidence type="ECO:0000313" key="8">
    <source>
        <dbReference type="Proteomes" id="UP000320672"/>
    </source>
</evidence>
<protein>
    <submittedName>
        <fullName evidence="7">N-glycosyltransferase</fullName>
    </submittedName>
</protein>
<dbReference type="InterPro" id="IPR029044">
    <property type="entry name" value="Nucleotide-diphossugar_trans"/>
</dbReference>
<dbReference type="Pfam" id="PF00535">
    <property type="entry name" value="Glycos_transf_2"/>
    <property type="match status" value="1"/>
</dbReference>
<sequence length="232" mass="25645">MTPNSISVIIPAINEAETIERAVRSAMEQDAGEVIVVDGGSDDGTQRLAGQAGAVVLQSAPGRATQQNLGFHASRFPILLFLHADNWLGADSLQQVADALDAAPKRWGGGFRQQIDSPRWIYRTLEWGDAARVRYRGLPFGDQGIFVRRSVFEAEGGFPEVPLMEDLILMQRLKKQAWPLLLPGPVHVGTRRWESRGVIRQTLRNFALQIGYACGKSPQQLAGYYPRHDQAT</sequence>
<name>A0A517MGR0_9BACT</name>
<evidence type="ECO:0000313" key="7">
    <source>
        <dbReference type="EMBL" id="QDS94065.1"/>
    </source>
</evidence>
<comment type="subcellular location">
    <subcellularLocation>
        <location evidence="1">Cell membrane</location>
    </subcellularLocation>
</comment>
<evidence type="ECO:0000256" key="1">
    <source>
        <dbReference type="ARBA" id="ARBA00004236"/>
    </source>
</evidence>
<dbReference type="InterPro" id="IPR001173">
    <property type="entry name" value="Glyco_trans_2-like"/>
</dbReference>
<proteinExistence type="predicted"/>
<evidence type="ECO:0000256" key="3">
    <source>
        <dbReference type="ARBA" id="ARBA00022676"/>
    </source>
</evidence>
<reference evidence="7 8" key="1">
    <citation type="submission" date="2019-02" db="EMBL/GenBank/DDBJ databases">
        <title>Deep-cultivation of Planctomycetes and their phenomic and genomic characterization uncovers novel biology.</title>
        <authorList>
            <person name="Wiegand S."/>
            <person name="Jogler M."/>
            <person name="Boedeker C."/>
            <person name="Pinto D."/>
            <person name="Vollmers J."/>
            <person name="Rivas-Marin E."/>
            <person name="Kohn T."/>
            <person name="Peeters S.H."/>
            <person name="Heuer A."/>
            <person name="Rast P."/>
            <person name="Oberbeckmann S."/>
            <person name="Bunk B."/>
            <person name="Jeske O."/>
            <person name="Meyerdierks A."/>
            <person name="Storesund J.E."/>
            <person name="Kallscheuer N."/>
            <person name="Luecker S."/>
            <person name="Lage O.M."/>
            <person name="Pohl T."/>
            <person name="Merkel B.J."/>
            <person name="Hornburger P."/>
            <person name="Mueller R.-W."/>
            <person name="Bruemmer F."/>
            <person name="Labrenz M."/>
            <person name="Spormann A.M."/>
            <person name="Op den Camp H."/>
            <person name="Overmann J."/>
            <person name="Amann R."/>
            <person name="Jetten M.S.M."/>
            <person name="Mascher T."/>
            <person name="Medema M.H."/>
            <person name="Devos D.P."/>
            <person name="Kaster A.-K."/>
            <person name="Ovreas L."/>
            <person name="Rohde M."/>
            <person name="Galperin M.Y."/>
            <person name="Jogler C."/>
        </authorList>
    </citation>
    <scope>NUCLEOTIDE SEQUENCE [LARGE SCALE GENOMIC DNA]</scope>
    <source>
        <strain evidence="7 8">FF011L</strain>
    </source>
</reference>
<evidence type="ECO:0000256" key="4">
    <source>
        <dbReference type="ARBA" id="ARBA00022679"/>
    </source>
</evidence>
<dbReference type="SUPFAM" id="SSF53448">
    <property type="entry name" value="Nucleotide-diphospho-sugar transferases"/>
    <property type="match status" value="1"/>
</dbReference>
<dbReference type="EMBL" id="CP036262">
    <property type="protein sequence ID" value="QDS94065.1"/>
    <property type="molecule type" value="Genomic_DNA"/>
</dbReference>
<dbReference type="Proteomes" id="UP000320672">
    <property type="component" value="Chromosome"/>
</dbReference>
<accession>A0A517MGR0</accession>
<dbReference type="CDD" id="cd02522">
    <property type="entry name" value="GT_2_like_a"/>
    <property type="match status" value="1"/>
</dbReference>
<evidence type="ECO:0000259" key="6">
    <source>
        <dbReference type="Pfam" id="PF00535"/>
    </source>
</evidence>
<dbReference type="PANTHER" id="PTHR43646">
    <property type="entry name" value="GLYCOSYLTRANSFERASE"/>
    <property type="match status" value="1"/>
</dbReference>
<dbReference type="GO" id="GO:0016757">
    <property type="term" value="F:glycosyltransferase activity"/>
    <property type="evidence" value="ECO:0007669"/>
    <property type="project" value="UniProtKB-KW"/>
</dbReference>
<keyword evidence="2" id="KW-1003">Cell membrane</keyword>
<keyword evidence="8" id="KW-1185">Reference proteome</keyword>
<dbReference type="AlphaFoldDB" id="A0A517MGR0"/>
<dbReference type="Gene3D" id="3.90.550.10">
    <property type="entry name" value="Spore Coat Polysaccharide Biosynthesis Protein SpsA, Chain A"/>
    <property type="match status" value="1"/>
</dbReference>
<dbReference type="RefSeq" id="WP_145352111.1">
    <property type="nucleotide sequence ID" value="NZ_CP036262.1"/>
</dbReference>
<dbReference type="GO" id="GO:0005886">
    <property type="term" value="C:plasma membrane"/>
    <property type="evidence" value="ECO:0007669"/>
    <property type="project" value="UniProtKB-SubCell"/>
</dbReference>
<keyword evidence="3" id="KW-0328">Glycosyltransferase</keyword>
<dbReference type="PANTHER" id="PTHR43646:SF2">
    <property type="entry name" value="GLYCOSYLTRANSFERASE 2-LIKE DOMAIN-CONTAINING PROTEIN"/>
    <property type="match status" value="1"/>
</dbReference>
<dbReference type="NCBIfam" id="TIGR04283">
    <property type="entry name" value="glyco_like_mftF"/>
    <property type="match status" value="1"/>
</dbReference>
<evidence type="ECO:0000256" key="2">
    <source>
        <dbReference type="ARBA" id="ARBA00022475"/>
    </source>
</evidence>
<dbReference type="KEGG" id="rml:FF011L_28430"/>